<evidence type="ECO:0000256" key="1">
    <source>
        <dbReference type="SAM" id="SignalP"/>
    </source>
</evidence>
<sequence>MRTIAKIWWVAVLAGAICSVQAATEYEIEVSHDDELFIINGEKFVAKTYCFDMEEGDRVIFIEGSAYGACASAEILNLRTKRVCEVWCE</sequence>
<proteinExistence type="predicted"/>
<feature type="signal peptide" evidence="1">
    <location>
        <begin position="1"/>
        <end position="22"/>
    </location>
</feature>
<comment type="caution">
    <text evidence="2">The sequence shown here is derived from an EMBL/GenBank/DDBJ whole genome shotgun (WGS) entry which is preliminary data.</text>
</comment>
<keyword evidence="1" id="KW-0732">Signal</keyword>
<evidence type="ECO:0000313" key="3">
    <source>
        <dbReference type="Proteomes" id="UP001387215"/>
    </source>
</evidence>
<feature type="chain" id="PRO_5045491424" evidence="1">
    <location>
        <begin position="23"/>
        <end position="89"/>
    </location>
</feature>
<accession>A0ABU8D3N6</accession>
<protein>
    <submittedName>
        <fullName evidence="2">Uncharacterized protein</fullName>
    </submittedName>
</protein>
<dbReference type="RefSeq" id="WP_336131699.1">
    <property type="nucleotide sequence ID" value="NZ_JBANDL010000002.1"/>
</dbReference>
<evidence type="ECO:0000313" key="2">
    <source>
        <dbReference type="EMBL" id="MEI2455001.1"/>
    </source>
</evidence>
<dbReference type="EMBL" id="JBANDL010000002">
    <property type="protein sequence ID" value="MEI2455001.1"/>
    <property type="molecule type" value="Genomic_DNA"/>
</dbReference>
<organism evidence="2 3">
    <name type="scientific">Lysobacter firmicutimachus</name>
    <dbReference type="NCBI Taxonomy" id="1792846"/>
    <lineage>
        <taxon>Bacteria</taxon>
        <taxon>Pseudomonadati</taxon>
        <taxon>Pseudomonadota</taxon>
        <taxon>Gammaproteobacteria</taxon>
        <taxon>Lysobacterales</taxon>
        <taxon>Lysobacteraceae</taxon>
        <taxon>Lysobacter</taxon>
    </lineage>
</organism>
<reference evidence="2 3" key="1">
    <citation type="submission" date="2024-02" db="EMBL/GenBank/DDBJ databases">
        <title>Lysobacter Genome Sequencing and Mining.</title>
        <authorList>
            <person name="Bierman J."/>
            <person name="Walker M.C."/>
        </authorList>
    </citation>
    <scope>NUCLEOTIDE SEQUENCE [LARGE SCALE GENOMIC DNA]</scope>
    <source>
        <strain evidence="2 3">PB6250</strain>
    </source>
</reference>
<keyword evidence="3" id="KW-1185">Reference proteome</keyword>
<gene>
    <name evidence="2" type="ORF">V2J18_09960</name>
</gene>
<dbReference type="Proteomes" id="UP001387215">
    <property type="component" value="Unassembled WGS sequence"/>
</dbReference>
<name>A0ABU8D3N6_9GAMM</name>